<proteinExistence type="predicted"/>
<dbReference type="EMBL" id="JBHSVR010000001">
    <property type="protein sequence ID" value="MFC6632315.1"/>
    <property type="molecule type" value="Genomic_DNA"/>
</dbReference>
<dbReference type="Gene3D" id="3.90.1340.10">
    <property type="entry name" value="Phage tail collar domain"/>
    <property type="match status" value="1"/>
</dbReference>
<name>A0ABW1YHX0_9GAMM</name>
<feature type="region of interest" description="Disordered" evidence="1">
    <location>
        <begin position="108"/>
        <end position="133"/>
    </location>
</feature>
<accession>A0ABW1YHX0</accession>
<dbReference type="RefSeq" id="WP_319024552.1">
    <property type="nucleotide sequence ID" value="NZ_JACZFR010000028.1"/>
</dbReference>
<organism evidence="3 4">
    <name type="scientific">Microbulbifer taiwanensis</name>
    <dbReference type="NCBI Taxonomy" id="986746"/>
    <lineage>
        <taxon>Bacteria</taxon>
        <taxon>Pseudomonadati</taxon>
        <taxon>Pseudomonadota</taxon>
        <taxon>Gammaproteobacteria</taxon>
        <taxon>Cellvibrionales</taxon>
        <taxon>Microbulbiferaceae</taxon>
        <taxon>Microbulbifer</taxon>
    </lineage>
</organism>
<feature type="compositionally biased region" description="Polar residues" evidence="1">
    <location>
        <begin position="118"/>
        <end position="132"/>
    </location>
</feature>
<feature type="domain" description="Phage tail collar" evidence="2">
    <location>
        <begin position="55"/>
        <end position="97"/>
    </location>
</feature>
<evidence type="ECO:0000256" key="1">
    <source>
        <dbReference type="SAM" id="MobiDB-lite"/>
    </source>
</evidence>
<dbReference type="InterPro" id="IPR011083">
    <property type="entry name" value="Phage_tail_collar_dom"/>
</dbReference>
<evidence type="ECO:0000313" key="4">
    <source>
        <dbReference type="Proteomes" id="UP001596425"/>
    </source>
</evidence>
<comment type="caution">
    <text evidence="3">The sequence shown here is derived from an EMBL/GenBank/DDBJ whole genome shotgun (WGS) entry which is preliminary data.</text>
</comment>
<evidence type="ECO:0000259" key="2">
    <source>
        <dbReference type="Pfam" id="PF07484"/>
    </source>
</evidence>
<keyword evidence="4" id="KW-1185">Reference proteome</keyword>
<feature type="region of interest" description="Disordered" evidence="1">
    <location>
        <begin position="160"/>
        <end position="191"/>
    </location>
</feature>
<evidence type="ECO:0000313" key="3">
    <source>
        <dbReference type="EMBL" id="MFC6632315.1"/>
    </source>
</evidence>
<sequence>MIAQPLFPPPPFAGDWLGGVPVGTVCPYAGQLGSPFESDDLEAPEQPALCLEEWGWLLCDGRELGITLYPMLFSAIGTLYGGDGEATFCLPDYRGLFLRCTDADADIDPDATERKSPVTGQNYSGVGSTQEDSLQDHQHGYQLAAIGTGKAQFQAGKVKLPTTPTASGGPALPDSVSPLKPDGDPARSSSETRPVNIYVNYIIKCR</sequence>
<dbReference type="SUPFAM" id="SSF88874">
    <property type="entry name" value="Receptor-binding domain of short tail fibre protein gp12"/>
    <property type="match status" value="1"/>
</dbReference>
<reference evidence="4" key="1">
    <citation type="journal article" date="2019" name="Int. J. Syst. Evol. Microbiol.">
        <title>The Global Catalogue of Microorganisms (GCM) 10K type strain sequencing project: providing services to taxonomists for standard genome sequencing and annotation.</title>
        <authorList>
            <consortium name="The Broad Institute Genomics Platform"/>
            <consortium name="The Broad Institute Genome Sequencing Center for Infectious Disease"/>
            <person name="Wu L."/>
            <person name="Ma J."/>
        </authorList>
    </citation>
    <scope>NUCLEOTIDE SEQUENCE [LARGE SCALE GENOMIC DNA]</scope>
    <source>
        <strain evidence="4">CGMCC 1.13718</strain>
    </source>
</reference>
<dbReference type="Pfam" id="PF07484">
    <property type="entry name" value="Collar"/>
    <property type="match status" value="1"/>
</dbReference>
<protein>
    <submittedName>
        <fullName evidence="3">Phage tail protein</fullName>
    </submittedName>
</protein>
<dbReference type="InterPro" id="IPR037053">
    <property type="entry name" value="Phage_tail_collar_dom_sf"/>
</dbReference>
<dbReference type="Proteomes" id="UP001596425">
    <property type="component" value="Unassembled WGS sequence"/>
</dbReference>
<gene>
    <name evidence="3" type="ORF">ACFQBM_03425</name>
</gene>